<dbReference type="EMBL" id="KI980721">
    <property type="protein sequence ID" value="EXK23599.1"/>
    <property type="molecule type" value="Genomic_DNA"/>
</dbReference>
<dbReference type="AlphaFoldDB" id="W9YVM3"/>
<evidence type="ECO:0000313" key="1">
    <source>
        <dbReference type="EMBL" id="EXK23599.1"/>
    </source>
</evidence>
<dbReference type="VEuPathDB" id="FungiDB:FOMG_19640"/>
<organism evidence="1">
    <name type="scientific">Fusarium oxysporum f. sp. melonis 26406</name>
    <dbReference type="NCBI Taxonomy" id="1089452"/>
    <lineage>
        <taxon>Eukaryota</taxon>
        <taxon>Fungi</taxon>
        <taxon>Dikarya</taxon>
        <taxon>Ascomycota</taxon>
        <taxon>Pezizomycotina</taxon>
        <taxon>Sordariomycetes</taxon>
        <taxon>Hypocreomycetidae</taxon>
        <taxon>Hypocreales</taxon>
        <taxon>Nectriaceae</taxon>
        <taxon>Fusarium</taxon>
        <taxon>Fusarium oxysporum species complex</taxon>
    </lineage>
</organism>
<dbReference type="SUPFAM" id="SSF89372">
    <property type="entry name" value="Fucose-specific lectin"/>
    <property type="match status" value="1"/>
</dbReference>
<dbReference type="HOGENOM" id="CLU_986308_0_0_1"/>
<proteinExistence type="predicted"/>
<accession>W9YVM3</accession>
<reference evidence="1" key="2">
    <citation type="submission" date="2014-02" db="EMBL/GenBank/DDBJ databases">
        <title>Annotation of the Genome Sequence of Fusarium oxysporum f. sp. melonis 26406.</title>
        <authorList>
            <consortium name="The Broad Institute Genomics Platform"/>
            <person name="Ma L.-J."/>
            <person name="Corby-Kistler H."/>
            <person name="Broz K."/>
            <person name="Gale L.R."/>
            <person name="Jonkers W."/>
            <person name="O'Donnell K."/>
            <person name="Ploetz R."/>
            <person name="Steinberg C."/>
            <person name="Schwartz D.C."/>
            <person name="VanEtten H."/>
            <person name="Zhou S."/>
            <person name="Young S.K."/>
            <person name="Zeng Q."/>
            <person name="Gargeya S."/>
            <person name="Fitzgerald M."/>
            <person name="Abouelleil A."/>
            <person name="Alvarado L."/>
            <person name="Chapman S.B."/>
            <person name="Gainer-Dewar J."/>
            <person name="Goldberg J."/>
            <person name="Griggs A."/>
            <person name="Gujja S."/>
            <person name="Hansen M."/>
            <person name="Howarth C."/>
            <person name="Imamovic A."/>
            <person name="Ireland A."/>
            <person name="Larimer J."/>
            <person name="McCowan C."/>
            <person name="Murphy C."/>
            <person name="Pearson M."/>
            <person name="Poon T.W."/>
            <person name="Priest M."/>
            <person name="Roberts A."/>
            <person name="Saif S."/>
            <person name="Shea T."/>
            <person name="Sykes S."/>
            <person name="Wortman J."/>
            <person name="Nusbaum C."/>
            <person name="Birren B."/>
        </authorList>
    </citation>
    <scope>NUCLEOTIDE SEQUENCE</scope>
    <source>
        <strain evidence="1">26406</strain>
    </source>
</reference>
<name>W9YVM3_FUSOX</name>
<reference evidence="1" key="1">
    <citation type="submission" date="2012-04" db="EMBL/GenBank/DDBJ databases">
        <title>The Genome Sequence of Fusarium oxysporum melonis.</title>
        <authorList>
            <consortium name="The Broad Institute Genome Sequencing Platform"/>
            <person name="Ma L.-J."/>
            <person name="Gale L.R."/>
            <person name="Schwartz D.C."/>
            <person name="Zhou S."/>
            <person name="Corby-Kistler H."/>
            <person name="Young S.K."/>
            <person name="Zeng Q."/>
            <person name="Gargeya S."/>
            <person name="Fitzgerald M."/>
            <person name="Haas B."/>
            <person name="Abouelleil A."/>
            <person name="Alvarado L."/>
            <person name="Arachchi H.M."/>
            <person name="Berlin A."/>
            <person name="Brown A."/>
            <person name="Chapman S.B."/>
            <person name="Chen Z."/>
            <person name="Dunbar C."/>
            <person name="Freedman E."/>
            <person name="Gearin G."/>
            <person name="Goldberg J."/>
            <person name="Griggs A."/>
            <person name="Gujja S."/>
            <person name="Heiman D."/>
            <person name="Howarth C."/>
            <person name="Larson L."/>
            <person name="Lui A."/>
            <person name="MacDonald P.J.P."/>
            <person name="Montmayeur A."/>
            <person name="Murphy C."/>
            <person name="Neiman D."/>
            <person name="Pearson M."/>
            <person name="Priest M."/>
            <person name="Roberts A."/>
            <person name="Saif S."/>
            <person name="Shea T."/>
            <person name="Shenoy N."/>
            <person name="Sisk P."/>
            <person name="Stolte C."/>
            <person name="Sykes S."/>
            <person name="Wortman J."/>
            <person name="Nusbaum C."/>
            <person name="Birren B."/>
        </authorList>
    </citation>
    <scope>NUCLEOTIDE SEQUENCE</scope>
    <source>
        <strain evidence="1">26406</strain>
    </source>
</reference>
<evidence type="ECO:0008006" key="2">
    <source>
        <dbReference type="Google" id="ProtNLM"/>
    </source>
</evidence>
<sequence>MSLSWIKPQWAVPNPISTDTGPSIASFNGKLHMLWKGSNGDEGIWHSAFDGSYWVAQENIKGIATAVIPKIAVYNGKLYAAWRGRDSDERLWYTSYDGSSWAPQQMIPSTWSSVGPSLATFNNRLYAIWKGMGSDETLWFTSFDGSSWLPQKQITSTWSSVGPAITSFKGTLYAFWKGMGADETIWYSSSTDGNKWAAQQVLPSVIRTRSGPSVAVFGTHLYIIWDTASGNIHYTCTGDGEHYGFGDHAEESLPTVMGTSRIPSIALHDGVLMVAWKGLESDKRIWWTKTSF</sequence>
<dbReference type="Proteomes" id="UP000030703">
    <property type="component" value="Unassembled WGS sequence"/>
</dbReference>
<gene>
    <name evidence="1" type="ORF">FOMG_19640</name>
</gene>
<protein>
    <recommendedName>
        <fullName evidence="2">Sialidase domain-containing protein</fullName>
    </recommendedName>
</protein>